<keyword evidence="6" id="KW-1185">Reference proteome</keyword>
<reference evidence="5" key="1">
    <citation type="submission" date="2022-10" db="EMBL/GenBank/DDBJ databases">
        <title>Gaoshiqiia sediminis gen. nov., sp. nov., isolated from coastal sediment.</title>
        <authorList>
            <person name="Yu W.X."/>
            <person name="Mu D.S."/>
            <person name="Du J.Z."/>
            <person name="Liang Y.Q."/>
        </authorList>
    </citation>
    <scope>NUCLEOTIDE SEQUENCE</scope>
    <source>
        <strain evidence="5">A06</strain>
    </source>
</reference>
<evidence type="ECO:0000256" key="2">
    <source>
        <dbReference type="ARBA" id="ARBA00022801"/>
    </source>
</evidence>
<dbReference type="InterPro" id="IPR040605">
    <property type="entry name" value="Glyco_hydro2_dom5"/>
</dbReference>
<dbReference type="GO" id="GO:0016798">
    <property type="term" value="F:hydrolase activity, acting on glycosyl bonds"/>
    <property type="evidence" value="ECO:0007669"/>
    <property type="project" value="UniProtKB-KW"/>
</dbReference>
<evidence type="ECO:0000256" key="1">
    <source>
        <dbReference type="ARBA" id="ARBA00007401"/>
    </source>
</evidence>
<dbReference type="InterPro" id="IPR013783">
    <property type="entry name" value="Ig-like_fold"/>
</dbReference>
<dbReference type="Pfam" id="PF18565">
    <property type="entry name" value="Glyco_hydro2_C5"/>
    <property type="match status" value="1"/>
</dbReference>
<evidence type="ECO:0000313" key="5">
    <source>
        <dbReference type="EMBL" id="MCW0484524.1"/>
    </source>
</evidence>
<dbReference type="EMBL" id="JAPAAF010000040">
    <property type="protein sequence ID" value="MCW0484524.1"/>
    <property type="molecule type" value="Genomic_DNA"/>
</dbReference>
<gene>
    <name evidence="5" type="ORF">N2K84_17430</name>
</gene>
<keyword evidence="3" id="KW-0326">Glycosidase</keyword>
<sequence>MAIKDAKGRVVPTADNLVTFSFEGPGNGNPNSHEPDKASQRMAFNGYCMVLVQADRQAGEIRLKADSETLKGNEVVIKIE</sequence>
<organism evidence="5 6">
    <name type="scientific">Gaoshiqia sediminis</name>
    <dbReference type="NCBI Taxonomy" id="2986998"/>
    <lineage>
        <taxon>Bacteria</taxon>
        <taxon>Pseudomonadati</taxon>
        <taxon>Bacteroidota</taxon>
        <taxon>Bacteroidia</taxon>
        <taxon>Marinilabiliales</taxon>
        <taxon>Prolixibacteraceae</taxon>
        <taxon>Gaoshiqia</taxon>
    </lineage>
</organism>
<proteinExistence type="inferred from homology"/>
<evidence type="ECO:0000256" key="3">
    <source>
        <dbReference type="ARBA" id="ARBA00023295"/>
    </source>
</evidence>
<dbReference type="Gene3D" id="2.60.40.10">
    <property type="entry name" value="Immunoglobulins"/>
    <property type="match status" value="1"/>
</dbReference>
<keyword evidence="2" id="KW-0378">Hydrolase</keyword>
<dbReference type="InterPro" id="IPR051913">
    <property type="entry name" value="GH2_Domain-Containing"/>
</dbReference>
<dbReference type="PANTHER" id="PTHR42732:SF1">
    <property type="entry name" value="BETA-MANNOSIDASE"/>
    <property type="match status" value="1"/>
</dbReference>
<dbReference type="AlphaFoldDB" id="A0AA41Y9C2"/>
<comment type="similarity">
    <text evidence="1">Belongs to the glycosyl hydrolase 2 family.</text>
</comment>
<feature type="domain" description="Glycoside hydrolase family 2" evidence="4">
    <location>
        <begin position="3"/>
        <end position="75"/>
    </location>
</feature>
<accession>A0AA41Y9C2</accession>
<evidence type="ECO:0000259" key="4">
    <source>
        <dbReference type="Pfam" id="PF18565"/>
    </source>
</evidence>
<comment type="caution">
    <text evidence="5">The sequence shown here is derived from an EMBL/GenBank/DDBJ whole genome shotgun (WGS) entry which is preliminary data.</text>
</comment>
<evidence type="ECO:0000313" key="6">
    <source>
        <dbReference type="Proteomes" id="UP001163821"/>
    </source>
</evidence>
<dbReference type="Proteomes" id="UP001163821">
    <property type="component" value="Unassembled WGS sequence"/>
</dbReference>
<name>A0AA41Y9C2_9BACT</name>
<protein>
    <recommendedName>
        <fullName evidence="4">Glycoside hydrolase family 2 domain-containing protein</fullName>
    </recommendedName>
</protein>
<dbReference type="PANTHER" id="PTHR42732">
    <property type="entry name" value="BETA-GALACTOSIDASE"/>
    <property type="match status" value="1"/>
</dbReference>
<dbReference type="RefSeq" id="WP_282593116.1">
    <property type="nucleotide sequence ID" value="NZ_JAPAAF010000040.1"/>
</dbReference>